<proteinExistence type="predicted"/>
<organism evidence="1 2">
    <name type="scientific">Parapusillimonas granuli</name>
    <dbReference type="NCBI Taxonomy" id="380911"/>
    <lineage>
        <taxon>Bacteria</taxon>
        <taxon>Pseudomonadati</taxon>
        <taxon>Pseudomonadota</taxon>
        <taxon>Betaproteobacteria</taxon>
        <taxon>Burkholderiales</taxon>
        <taxon>Alcaligenaceae</taxon>
        <taxon>Parapusillimonas</taxon>
    </lineage>
</organism>
<protein>
    <submittedName>
        <fullName evidence="1">Uncharacterized protein</fullName>
    </submittedName>
</protein>
<comment type="caution">
    <text evidence="1">The sequence shown here is derived from an EMBL/GenBank/DDBJ whole genome shotgun (WGS) entry which is preliminary data.</text>
</comment>
<keyword evidence="2" id="KW-1185">Reference proteome</keyword>
<dbReference type="EMBL" id="JACCEM010000006">
    <property type="protein sequence ID" value="NYT50095.1"/>
    <property type="molecule type" value="Genomic_DNA"/>
</dbReference>
<dbReference type="Proteomes" id="UP000559809">
    <property type="component" value="Unassembled WGS sequence"/>
</dbReference>
<sequence>MTTLPWGHERPDCAGDHALALFLDDMERVVEHYANLDGVQLETRLFQAQAAANKLLQAYAKNARRTTAFNGQFIEIRSFVNDAGRTQFVPIFSSGLKQALIRLLDRSTQVTRH</sequence>
<name>A0A853FVV6_9BURK</name>
<gene>
    <name evidence="1" type="ORF">H0A72_12320</name>
</gene>
<dbReference type="RefSeq" id="WP_180155711.1">
    <property type="nucleotide sequence ID" value="NZ_JACCEM010000006.1"/>
</dbReference>
<evidence type="ECO:0000313" key="2">
    <source>
        <dbReference type="Proteomes" id="UP000559809"/>
    </source>
</evidence>
<dbReference type="AlphaFoldDB" id="A0A853FVV6"/>
<accession>A0A853FVV6</accession>
<evidence type="ECO:0000313" key="1">
    <source>
        <dbReference type="EMBL" id="NYT50095.1"/>
    </source>
</evidence>
<reference evidence="1 2" key="1">
    <citation type="submission" date="2020-07" db="EMBL/GenBank/DDBJ databases">
        <title>Taxonomic revisions and descriptions of new bacterial species based on genomic comparisons in the high-G+C-content subgroup of the family Alcaligenaceae.</title>
        <authorList>
            <person name="Szabo A."/>
            <person name="Felfoldi T."/>
        </authorList>
    </citation>
    <scope>NUCLEOTIDE SEQUENCE [LARGE SCALE GENOMIC DNA]</scope>
    <source>
        <strain evidence="1 2">LMG 24012</strain>
    </source>
</reference>